<dbReference type="PANTHER" id="PTHR40661">
    <property type="match status" value="1"/>
</dbReference>
<dbReference type="Gene3D" id="1.10.260.40">
    <property type="entry name" value="lambda repressor-like DNA-binding domains"/>
    <property type="match status" value="1"/>
</dbReference>
<evidence type="ECO:0000256" key="1">
    <source>
        <dbReference type="ARBA" id="ARBA00023015"/>
    </source>
</evidence>
<dbReference type="SUPFAM" id="SSF51306">
    <property type="entry name" value="LexA/Signal peptidase"/>
    <property type="match status" value="1"/>
</dbReference>
<keyword evidence="2" id="KW-0238">DNA-binding</keyword>
<evidence type="ECO:0000256" key="3">
    <source>
        <dbReference type="ARBA" id="ARBA00023163"/>
    </source>
</evidence>
<dbReference type="Pfam" id="PF00717">
    <property type="entry name" value="Peptidase_S24"/>
    <property type="match status" value="1"/>
</dbReference>
<dbReference type="InterPro" id="IPR010982">
    <property type="entry name" value="Lambda_DNA-bd_dom_sf"/>
</dbReference>
<dbReference type="InterPro" id="IPR039418">
    <property type="entry name" value="LexA-like"/>
</dbReference>
<dbReference type="SUPFAM" id="SSF47413">
    <property type="entry name" value="lambda repressor-like DNA-binding domains"/>
    <property type="match status" value="1"/>
</dbReference>
<evidence type="ECO:0000313" key="5">
    <source>
        <dbReference type="EMBL" id="MTK22269.1"/>
    </source>
</evidence>
<evidence type="ECO:0000313" key="6">
    <source>
        <dbReference type="Proteomes" id="UP000487649"/>
    </source>
</evidence>
<dbReference type="GO" id="GO:0003677">
    <property type="term" value="F:DNA binding"/>
    <property type="evidence" value="ECO:0007669"/>
    <property type="project" value="UniProtKB-KW"/>
</dbReference>
<name>A0A9X4XFD1_9FIRM</name>
<evidence type="ECO:0000256" key="2">
    <source>
        <dbReference type="ARBA" id="ARBA00023125"/>
    </source>
</evidence>
<dbReference type="CDD" id="cd06529">
    <property type="entry name" value="S24_LexA-like"/>
    <property type="match status" value="1"/>
</dbReference>
<comment type="caution">
    <text evidence="5">The sequence shown here is derived from an EMBL/GenBank/DDBJ whole genome shotgun (WGS) entry which is preliminary data.</text>
</comment>
<dbReference type="Pfam" id="PF01381">
    <property type="entry name" value="HTH_3"/>
    <property type="match status" value="1"/>
</dbReference>
<keyword evidence="3" id="KW-0804">Transcription</keyword>
<feature type="domain" description="HTH cro/C1-type" evidence="4">
    <location>
        <begin position="7"/>
        <end position="62"/>
    </location>
</feature>
<reference evidence="5 6" key="1">
    <citation type="journal article" date="2019" name="Nat. Med.">
        <title>A library of human gut bacterial isolates paired with longitudinal multiomics data enables mechanistic microbiome research.</title>
        <authorList>
            <person name="Poyet M."/>
            <person name="Groussin M."/>
            <person name="Gibbons S.M."/>
            <person name="Avila-Pacheco J."/>
            <person name="Jiang X."/>
            <person name="Kearney S.M."/>
            <person name="Perrotta A.R."/>
            <person name="Berdy B."/>
            <person name="Zhao S."/>
            <person name="Lieberman T.D."/>
            <person name="Swanson P.K."/>
            <person name="Smith M."/>
            <person name="Roesemann S."/>
            <person name="Alexander J.E."/>
            <person name="Rich S.A."/>
            <person name="Livny J."/>
            <person name="Vlamakis H."/>
            <person name="Clish C."/>
            <person name="Bullock K."/>
            <person name="Deik A."/>
            <person name="Scott J."/>
            <person name="Pierce K.A."/>
            <person name="Xavier R.J."/>
            <person name="Alm E.J."/>
        </authorList>
    </citation>
    <scope>NUCLEOTIDE SEQUENCE [LARGE SCALE GENOMIC DNA]</scope>
    <source>
        <strain evidence="5 6">BIOML-A198</strain>
    </source>
</reference>
<dbReference type="SMART" id="SM00530">
    <property type="entry name" value="HTH_XRE"/>
    <property type="match status" value="1"/>
</dbReference>
<evidence type="ECO:0000259" key="4">
    <source>
        <dbReference type="PROSITE" id="PS50943"/>
    </source>
</evidence>
<accession>A0A9X4XFD1</accession>
<dbReference type="InterPro" id="IPR036286">
    <property type="entry name" value="LexA/Signal_pep-like_sf"/>
</dbReference>
<sequence length="214" mass="24158">MSLKKNIKKYRLECKMTLDEVSEKIGVKKSTLQRYESGVISNIPSDKIEKMAEIFGIKPSTLMGWDSPNENNISSKEKQMPIHSIIVYGKVCAGDGVEALENPIDEIGDPYYRIKKEKFALQVCGDSMNNVVSDGMYAVIEKTPVVNNGEIAVVMIDNDIAMLKRFYQFDDMVILRPDSINPDHKPITFIGEEINSLKILGRYLGYVTPMEKLL</sequence>
<dbReference type="Proteomes" id="UP000487649">
    <property type="component" value="Unassembled WGS sequence"/>
</dbReference>
<protein>
    <submittedName>
        <fullName evidence="5">Helix-turn-helix domain-containing protein</fullName>
    </submittedName>
</protein>
<proteinExistence type="predicted"/>
<dbReference type="PANTHER" id="PTHR40661:SF1">
    <property type="entry name" value="HTH CRO_C1-TYPE DOMAIN-CONTAINING PROTEIN"/>
    <property type="match status" value="1"/>
</dbReference>
<keyword evidence="1" id="KW-0805">Transcription regulation</keyword>
<dbReference type="AlphaFoldDB" id="A0A9X4XFD1"/>
<dbReference type="Gene3D" id="2.10.109.10">
    <property type="entry name" value="Umud Fragment, subunit A"/>
    <property type="match status" value="1"/>
</dbReference>
<gene>
    <name evidence="5" type="ORF">GMA92_12700</name>
</gene>
<dbReference type="CDD" id="cd00093">
    <property type="entry name" value="HTH_XRE"/>
    <property type="match status" value="1"/>
</dbReference>
<organism evidence="5 6">
    <name type="scientific">Turicibacter sanguinis</name>
    <dbReference type="NCBI Taxonomy" id="154288"/>
    <lineage>
        <taxon>Bacteria</taxon>
        <taxon>Bacillati</taxon>
        <taxon>Bacillota</taxon>
        <taxon>Erysipelotrichia</taxon>
        <taxon>Erysipelotrichales</taxon>
        <taxon>Turicibacteraceae</taxon>
        <taxon>Turicibacter</taxon>
    </lineage>
</organism>
<dbReference type="PROSITE" id="PS50943">
    <property type="entry name" value="HTH_CROC1"/>
    <property type="match status" value="1"/>
</dbReference>
<dbReference type="EMBL" id="WMQE01000033">
    <property type="protein sequence ID" value="MTK22269.1"/>
    <property type="molecule type" value="Genomic_DNA"/>
</dbReference>
<dbReference type="InterPro" id="IPR015927">
    <property type="entry name" value="Peptidase_S24_S26A/B/C"/>
</dbReference>
<dbReference type="InterPro" id="IPR001387">
    <property type="entry name" value="Cro/C1-type_HTH"/>
</dbReference>